<dbReference type="SUPFAM" id="SSF56601">
    <property type="entry name" value="beta-lactamase/transpeptidase-like"/>
    <property type="match status" value="1"/>
</dbReference>
<comment type="catalytic activity">
    <reaction evidence="24">
        <text>Preferential cleavage: (Ac)2-L-Lys-D-Ala-|-D-Ala. Also transpeptidation of peptidyl-alanyl moieties that are N-acyl substituents of D-alanine.</text>
        <dbReference type="EC" id="3.4.16.4"/>
    </reaction>
</comment>
<dbReference type="EC" id="3.4.16.4" evidence="6"/>
<dbReference type="STRING" id="993689.GCA_002077135_03421"/>
<dbReference type="EMBL" id="MWQO01000020">
    <property type="protein sequence ID" value="THD10842.1"/>
    <property type="molecule type" value="Genomic_DNA"/>
</dbReference>
<evidence type="ECO:0000256" key="1">
    <source>
        <dbReference type="ARBA" id="ARBA00002624"/>
    </source>
</evidence>
<dbReference type="GO" id="GO:0046677">
    <property type="term" value="P:response to antibiotic"/>
    <property type="evidence" value="ECO:0007669"/>
    <property type="project" value="UniProtKB-KW"/>
</dbReference>
<dbReference type="InterPro" id="IPR036950">
    <property type="entry name" value="PBP_transglycosylase"/>
</dbReference>
<evidence type="ECO:0000256" key="16">
    <source>
        <dbReference type="ARBA" id="ARBA00022960"/>
    </source>
</evidence>
<dbReference type="UniPathway" id="UPA00219"/>
<evidence type="ECO:0000256" key="2">
    <source>
        <dbReference type="ARBA" id="ARBA00004249"/>
    </source>
</evidence>
<comment type="pathway">
    <text evidence="27">Glycan biosynthesis.</text>
</comment>
<comment type="similarity">
    <text evidence="4">In the C-terminal section; belongs to the transpeptidase family.</text>
</comment>
<dbReference type="Gene3D" id="1.10.3810.10">
    <property type="entry name" value="Biosynthetic peptidoglycan transglycosylase-like"/>
    <property type="match status" value="1"/>
</dbReference>
<dbReference type="GO" id="GO:0071555">
    <property type="term" value="P:cell wall organization"/>
    <property type="evidence" value="ECO:0007669"/>
    <property type="project" value="UniProtKB-KW"/>
</dbReference>
<keyword evidence="18" id="KW-0573">Peptidoglycan synthesis</keyword>
<accession>A0A4S3KPD4</accession>
<gene>
    <name evidence="33" type="ORF">B1806_06305</name>
</gene>
<proteinExistence type="inferred from homology"/>
<evidence type="ECO:0000256" key="13">
    <source>
        <dbReference type="ARBA" id="ARBA00022679"/>
    </source>
</evidence>
<comment type="caution">
    <text evidence="33">The sequence shown here is derived from an EMBL/GenBank/DDBJ whole genome shotgun (WGS) entry which is preliminary data.</text>
</comment>
<dbReference type="RefSeq" id="WP_081129833.1">
    <property type="nucleotide sequence ID" value="NZ_DAHXOC010000001.1"/>
</dbReference>
<evidence type="ECO:0000256" key="29">
    <source>
        <dbReference type="SAM" id="Phobius"/>
    </source>
</evidence>
<dbReference type="OrthoDB" id="9766909at2"/>
<dbReference type="GO" id="GO:0009002">
    <property type="term" value="F:serine-type D-Ala-D-Ala carboxypeptidase activity"/>
    <property type="evidence" value="ECO:0007669"/>
    <property type="project" value="UniProtKB-EC"/>
</dbReference>
<evidence type="ECO:0000256" key="19">
    <source>
        <dbReference type="ARBA" id="ARBA00022989"/>
    </source>
</evidence>
<keyword evidence="9" id="KW-0997">Cell inner membrane</keyword>
<dbReference type="GO" id="GO:0006508">
    <property type="term" value="P:proteolysis"/>
    <property type="evidence" value="ECO:0007669"/>
    <property type="project" value="UniProtKB-KW"/>
</dbReference>
<comment type="catalytic activity">
    <reaction evidence="26">
        <text>[GlcNAc-(1-&gt;4)-Mur2Ac(oyl-L-Ala-gamma-D-Glu-L-Lys-D-Ala-D-Ala)](n)-di-trans,octa-cis-undecaprenyl diphosphate + beta-D-GlcNAc-(1-&gt;4)-Mur2Ac(oyl-L-Ala-gamma-D-Glu-L-Lys-D-Ala-D-Ala)-di-trans,octa-cis-undecaprenyl diphosphate = [GlcNAc-(1-&gt;4)-Mur2Ac(oyl-L-Ala-gamma-D-Glu-L-Lys-D-Ala-D-Ala)](n+1)-di-trans,octa-cis-undecaprenyl diphosphate + di-trans,octa-cis-undecaprenyl diphosphate + H(+)</text>
        <dbReference type="Rhea" id="RHEA:23708"/>
        <dbReference type="Rhea" id="RHEA-COMP:9602"/>
        <dbReference type="Rhea" id="RHEA-COMP:9603"/>
        <dbReference type="ChEBI" id="CHEBI:15378"/>
        <dbReference type="ChEBI" id="CHEBI:58405"/>
        <dbReference type="ChEBI" id="CHEBI:60033"/>
        <dbReference type="ChEBI" id="CHEBI:78435"/>
        <dbReference type="EC" id="2.4.99.28"/>
    </reaction>
</comment>
<evidence type="ECO:0000256" key="18">
    <source>
        <dbReference type="ARBA" id="ARBA00022984"/>
    </source>
</evidence>
<dbReference type="InterPro" id="IPR001460">
    <property type="entry name" value="PCN-bd_Tpept"/>
</dbReference>
<evidence type="ECO:0000256" key="23">
    <source>
        <dbReference type="ARBA" id="ARBA00023316"/>
    </source>
</evidence>
<comment type="subcellular location">
    <subcellularLocation>
        <location evidence="2">Cell inner membrane</location>
        <topology evidence="2">Single-pass type II membrane protein</topology>
    </subcellularLocation>
</comment>
<dbReference type="Pfam" id="PF00905">
    <property type="entry name" value="Transpeptidase"/>
    <property type="match status" value="1"/>
</dbReference>
<evidence type="ECO:0000256" key="22">
    <source>
        <dbReference type="ARBA" id="ARBA00023268"/>
    </source>
</evidence>
<dbReference type="InterPro" id="IPR012338">
    <property type="entry name" value="Beta-lactam/transpept-like"/>
</dbReference>
<dbReference type="GO" id="GO:0008658">
    <property type="term" value="F:penicillin binding"/>
    <property type="evidence" value="ECO:0007669"/>
    <property type="project" value="InterPro"/>
</dbReference>
<dbReference type="AlphaFoldDB" id="A0A4S3KPD4"/>
<keyword evidence="14 29" id="KW-0812">Transmembrane</keyword>
<dbReference type="Gene3D" id="3.40.710.10">
    <property type="entry name" value="DD-peptidase/beta-lactamase superfamily"/>
    <property type="match status" value="2"/>
</dbReference>
<dbReference type="GO" id="GO:0005886">
    <property type="term" value="C:plasma membrane"/>
    <property type="evidence" value="ECO:0007669"/>
    <property type="project" value="UniProtKB-SubCell"/>
</dbReference>
<keyword evidence="12" id="KW-0328">Glycosyltransferase</keyword>
<dbReference type="FunFam" id="1.10.3810.10:FF:000003">
    <property type="entry name" value="Penicillin-binding protein 1a"/>
    <property type="match status" value="1"/>
</dbReference>
<feature type="domain" description="Penicillin-binding protein transpeptidase" evidence="30">
    <location>
        <begin position="433"/>
        <end position="602"/>
    </location>
</feature>
<dbReference type="Pfam" id="PF17092">
    <property type="entry name" value="PCB_OB"/>
    <property type="match status" value="1"/>
</dbReference>
<dbReference type="InterPro" id="IPR031376">
    <property type="entry name" value="PCB_OB"/>
</dbReference>
<protein>
    <recommendedName>
        <fullName evidence="7">Penicillin-binding protein 1A</fullName>
        <ecNumber evidence="25">2.4.99.28</ecNumber>
        <ecNumber evidence="6">3.4.16.4</ecNumber>
    </recommendedName>
</protein>
<evidence type="ECO:0000259" key="32">
    <source>
        <dbReference type="Pfam" id="PF17092"/>
    </source>
</evidence>
<evidence type="ECO:0000256" key="21">
    <source>
        <dbReference type="ARBA" id="ARBA00023251"/>
    </source>
</evidence>
<dbReference type="GO" id="GO:0030288">
    <property type="term" value="C:outer membrane-bounded periplasmic space"/>
    <property type="evidence" value="ECO:0007669"/>
    <property type="project" value="TreeGrafter"/>
</dbReference>
<evidence type="ECO:0000256" key="7">
    <source>
        <dbReference type="ARBA" id="ARBA00018638"/>
    </source>
</evidence>
<keyword evidence="19 29" id="KW-1133">Transmembrane helix</keyword>
<evidence type="ECO:0000259" key="31">
    <source>
        <dbReference type="Pfam" id="PF00912"/>
    </source>
</evidence>
<reference evidence="33 34" key="1">
    <citation type="submission" date="2017-02" db="EMBL/GenBank/DDBJ databases">
        <title>Whole genome sequencing of Metallibacterium scheffleri DSM 24874 (T).</title>
        <authorList>
            <person name="Kumar S."/>
            <person name="Patil P."/>
            <person name="Patil P.B."/>
        </authorList>
    </citation>
    <scope>NUCLEOTIDE SEQUENCE [LARGE SCALE GENOMIC DNA]</scope>
    <source>
        <strain evidence="33 34">DSM 24874</strain>
    </source>
</reference>
<dbReference type="GO" id="GO:0008360">
    <property type="term" value="P:regulation of cell shape"/>
    <property type="evidence" value="ECO:0007669"/>
    <property type="project" value="UniProtKB-KW"/>
</dbReference>
<feature type="transmembrane region" description="Helical" evidence="29">
    <location>
        <begin position="7"/>
        <end position="33"/>
    </location>
</feature>
<evidence type="ECO:0000256" key="11">
    <source>
        <dbReference type="ARBA" id="ARBA00022670"/>
    </source>
</evidence>
<keyword evidence="21" id="KW-0046">Antibiotic resistance</keyword>
<evidence type="ECO:0000259" key="30">
    <source>
        <dbReference type="Pfam" id="PF00905"/>
    </source>
</evidence>
<evidence type="ECO:0000256" key="24">
    <source>
        <dbReference type="ARBA" id="ARBA00034000"/>
    </source>
</evidence>
<evidence type="ECO:0000256" key="25">
    <source>
        <dbReference type="ARBA" id="ARBA00044770"/>
    </source>
</evidence>
<keyword evidence="17" id="KW-0735">Signal-anchor</keyword>
<feature type="domain" description="Glycosyl transferase family 51" evidence="31">
    <location>
        <begin position="59"/>
        <end position="234"/>
    </location>
</feature>
<dbReference type="NCBIfam" id="TIGR02074">
    <property type="entry name" value="PBP_1a_fam"/>
    <property type="match status" value="1"/>
</dbReference>
<dbReference type="Pfam" id="PF00912">
    <property type="entry name" value="Transgly"/>
    <property type="match status" value="1"/>
</dbReference>
<comment type="pathway">
    <text evidence="3">Cell wall biogenesis; peptidoglycan biosynthesis.</text>
</comment>
<evidence type="ECO:0000256" key="15">
    <source>
        <dbReference type="ARBA" id="ARBA00022801"/>
    </source>
</evidence>
<dbReference type="PANTHER" id="PTHR32282">
    <property type="entry name" value="BINDING PROTEIN TRANSPEPTIDASE, PUTATIVE-RELATED"/>
    <property type="match status" value="1"/>
</dbReference>
<dbReference type="InterPro" id="IPR023346">
    <property type="entry name" value="Lysozyme-like_dom_sf"/>
</dbReference>
<evidence type="ECO:0000256" key="26">
    <source>
        <dbReference type="ARBA" id="ARBA00049902"/>
    </source>
</evidence>
<keyword evidence="34" id="KW-1185">Reference proteome</keyword>
<keyword evidence="8" id="KW-1003">Cell membrane</keyword>
<evidence type="ECO:0000256" key="10">
    <source>
        <dbReference type="ARBA" id="ARBA00022645"/>
    </source>
</evidence>
<evidence type="ECO:0000256" key="9">
    <source>
        <dbReference type="ARBA" id="ARBA00022519"/>
    </source>
</evidence>
<keyword evidence="10" id="KW-0121">Carboxypeptidase</keyword>
<keyword evidence="15" id="KW-0378">Hydrolase</keyword>
<dbReference type="SUPFAM" id="SSF53955">
    <property type="entry name" value="Lysozyme-like"/>
    <property type="match status" value="1"/>
</dbReference>
<dbReference type="EC" id="2.4.99.28" evidence="25"/>
<sequence>MRLLLRLLKWFVILGFAGALAGVAALGIAYWILAPRLPSVSSLKDVQMQVPLTVLSADGKLIASFGETRRIPVTFAQIPVQLRDAFLAAEDADFYHHPGVDFVGTARAAFEVLIHGGHKVQGGSTITQQVARNFFLSPEKSYTRKIMEWFLAFRIENELSKNDILQLYLNKIFLGHRAYGVAAAAQYYYGKTLDQLTLPECAMLGGLPQAPSAANPVTDLKRAMVRRNYVLRRMYDVGFIKRDQYEKALATPDDAFPHEPPIQVEAPYVAEMARLLAVQKLGNKALTDGYVVYTTINGKLQDAANAAVRSEMLSYSRRHGWFGPEAHVTLPPTPDPTLWSKDLGALYPVAGLQPGLVTDSSAKLAHVYLQNGQTVVLDLKAVVWARRYINENRTGPVPSAVDQVLKPGDIVRVAMDDQGHWQLAEIPKAQAALVSLRPDDGAIVALVGGLSYTLSQFNRVTQMARQPGSSFKPFVYSAAFQRGFTPASVVNDAPLIFADTHTPGGEWIPANDTNTFRGPTRLRVALAQSKNLVTLRLIDAIGVNYARQYVTRFGFSLDQIPDNLTMALGTASVSPLQMARGYAAFANGGFLIDPYFIQRIDNRDGHAVFVADPLRACRDCAQRLLADTAPTPAPSPPAPAVPATPAPGSSSGLPPMPGDMTVLVPAPVNGAPPPPRLAPRIIGARNAYLIASIMQSVIRSGTGQFALSLHRTDLSGKTGSTNDYRDAWFGGFNSKLVTTAWAGFDNFSSLGHADGHPEFGAYVALPIWIRYMKVALAGTPEAPEPMPPGIVTVLINRDTGLPALPSNPLAMPEVMRIEDYERLKQQAPLDSKHDQAKSYDVF</sequence>
<evidence type="ECO:0000256" key="12">
    <source>
        <dbReference type="ARBA" id="ARBA00022676"/>
    </source>
</evidence>
<dbReference type="GO" id="GO:0008955">
    <property type="term" value="F:peptidoglycan glycosyltransferase activity"/>
    <property type="evidence" value="ECO:0007669"/>
    <property type="project" value="UniProtKB-EC"/>
</dbReference>
<organism evidence="33 34">
    <name type="scientific">Metallibacterium scheffleri</name>
    <dbReference type="NCBI Taxonomy" id="993689"/>
    <lineage>
        <taxon>Bacteria</taxon>
        <taxon>Pseudomonadati</taxon>
        <taxon>Pseudomonadota</taxon>
        <taxon>Gammaproteobacteria</taxon>
        <taxon>Lysobacterales</taxon>
        <taxon>Rhodanobacteraceae</taxon>
        <taxon>Metallibacterium</taxon>
    </lineage>
</organism>
<dbReference type="InterPro" id="IPR050396">
    <property type="entry name" value="Glycosyltr_51/Transpeptidase"/>
</dbReference>
<feature type="domain" description="Penicillin-binding protein OB-like" evidence="32">
    <location>
        <begin position="321"/>
        <end position="429"/>
    </location>
</feature>
<evidence type="ECO:0000313" key="34">
    <source>
        <dbReference type="Proteomes" id="UP000307749"/>
    </source>
</evidence>
<evidence type="ECO:0000256" key="5">
    <source>
        <dbReference type="ARBA" id="ARBA00007739"/>
    </source>
</evidence>
<evidence type="ECO:0000256" key="17">
    <source>
        <dbReference type="ARBA" id="ARBA00022968"/>
    </source>
</evidence>
<keyword evidence="23" id="KW-0961">Cell wall biogenesis/degradation</keyword>
<keyword evidence="11" id="KW-0645">Protease</keyword>
<evidence type="ECO:0000256" key="14">
    <source>
        <dbReference type="ARBA" id="ARBA00022692"/>
    </source>
</evidence>
<keyword evidence="13" id="KW-0808">Transferase</keyword>
<keyword evidence="20 29" id="KW-0472">Membrane</keyword>
<keyword evidence="22" id="KW-0511">Multifunctional enzyme</keyword>
<name>A0A4S3KPD4_9GAMM</name>
<evidence type="ECO:0000313" key="33">
    <source>
        <dbReference type="EMBL" id="THD10842.1"/>
    </source>
</evidence>
<evidence type="ECO:0000256" key="28">
    <source>
        <dbReference type="SAM" id="MobiDB-lite"/>
    </source>
</evidence>
<keyword evidence="16" id="KW-0133">Cell shape</keyword>
<feature type="compositionally biased region" description="Pro residues" evidence="28">
    <location>
        <begin position="631"/>
        <end position="645"/>
    </location>
</feature>
<feature type="region of interest" description="Disordered" evidence="28">
    <location>
        <begin position="628"/>
        <end position="656"/>
    </location>
</feature>
<evidence type="ECO:0000256" key="27">
    <source>
        <dbReference type="ARBA" id="ARBA00060592"/>
    </source>
</evidence>
<dbReference type="InterPro" id="IPR001264">
    <property type="entry name" value="Glyco_trans_51"/>
</dbReference>
<evidence type="ECO:0000256" key="20">
    <source>
        <dbReference type="ARBA" id="ARBA00023136"/>
    </source>
</evidence>
<dbReference type="Proteomes" id="UP000307749">
    <property type="component" value="Unassembled WGS sequence"/>
</dbReference>
<comment type="function">
    <text evidence="1">Cell wall formation. Synthesis of cross-linked peptidoglycan from the lipid intermediates. The enzyme has a penicillin-insensitive transglycosylase N-terminal domain (formation of linear glycan strands) and a penicillin-sensitive transpeptidase C-terminal domain (cross-linking of the peptide subunits).</text>
</comment>
<dbReference type="GO" id="GO:0009252">
    <property type="term" value="P:peptidoglycan biosynthetic process"/>
    <property type="evidence" value="ECO:0007669"/>
    <property type="project" value="UniProtKB-UniPathway"/>
</dbReference>
<evidence type="ECO:0000256" key="3">
    <source>
        <dbReference type="ARBA" id="ARBA00004752"/>
    </source>
</evidence>
<evidence type="ECO:0000256" key="6">
    <source>
        <dbReference type="ARBA" id="ARBA00012448"/>
    </source>
</evidence>
<evidence type="ECO:0000256" key="4">
    <source>
        <dbReference type="ARBA" id="ARBA00007090"/>
    </source>
</evidence>
<comment type="similarity">
    <text evidence="5">In the N-terminal section; belongs to the glycosyltransferase 51 family.</text>
</comment>
<dbReference type="PANTHER" id="PTHR32282:SF27">
    <property type="entry name" value="PENICILLIN-BINDING PROTEIN 1A"/>
    <property type="match status" value="1"/>
</dbReference>
<evidence type="ECO:0000256" key="8">
    <source>
        <dbReference type="ARBA" id="ARBA00022475"/>
    </source>
</evidence>